<sequence>MKIALLHLDVAEGPETRNRRSIISAAGEAVSRGADWIVTPETALQGYFFYDNNGKLPSFSEKQLSRYMFFAGRNKADMFLSAAEYDERDGKGYNSCFVINREGKLLGKHRKMCSHRKGFERWLSLGRETHVFNIGTLHVGLLVCADSYYEQPCLEIKKKKADMVLVTAAWPPGKCCSDPVSVWETCSKLCGVPVIVCNQTGYHKRMDMREAESAVIVEGQRLFTYKGAPAVLFCEWDEEKMRIRSRAFEVVHVK</sequence>
<dbReference type="GO" id="GO:0016811">
    <property type="term" value="F:hydrolase activity, acting on carbon-nitrogen (but not peptide) bonds, in linear amides"/>
    <property type="evidence" value="ECO:0007669"/>
    <property type="project" value="TreeGrafter"/>
</dbReference>
<comment type="caution">
    <text evidence="3">The sequence shown here is derived from an EMBL/GenBank/DDBJ whole genome shotgun (WGS) entry which is preliminary data.</text>
</comment>
<dbReference type="CDD" id="cd07197">
    <property type="entry name" value="nitrilase"/>
    <property type="match status" value="1"/>
</dbReference>
<evidence type="ECO:0000259" key="2">
    <source>
        <dbReference type="PROSITE" id="PS50263"/>
    </source>
</evidence>
<feature type="domain" description="CN hydrolase" evidence="2">
    <location>
        <begin position="1"/>
        <end position="254"/>
    </location>
</feature>
<dbReference type="PANTHER" id="PTHR43674:SF16">
    <property type="entry name" value="CARBON-NITROGEN FAMILY, PUTATIVE (AFU_ORTHOLOGUE AFUA_5G02350)-RELATED"/>
    <property type="match status" value="1"/>
</dbReference>
<dbReference type="PROSITE" id="PS50263">
    <property type="entry name" value="CN_HYDROLASE"/>
    <property type="match status" value="1"/>
</dbReference>
<dbReference type="Gene3D" id="3.60.110.10">
    <property type="entry name" value="Carbon-nitrogen hydrolase"/>
    <property type="match status" value="1"/>
</dbReference>
<proteinExistence type="predicted"/>
<dbReference type="InterPro" id="IPR050345">
    <property type="entry name" value="Aliph_Amidase/BUP"/>
</dbReference>
<accession>A0A930B796</accession>
<dbReference type="Proteomes" id="UP000757890">
    <property type="component" value="Unassembled WGS sequence"/>
</dbReference>
<reference evidence="3" key="1">
    <citation type="submission" date="2020-04" db="EMBL/GenBank/DDBJ databases">
        <title>Deep metagenomics examines the oral microbiome during advanced dental caries in children, revealing novel taxa and co-occurrences with host molecules.</title>
        <authorList>
            <person name="Baker J.L."/>
            <person name="Morton J.T."/>
            <person name="Dinis M."/>
            <person name="Alvarez R."/>
            <person name="Tran N.C."/>
            <person name="Knight R."/>
            <person name="Edlund A."/>
        </authorList>
    </citation>
    <scope>NUCLEOTIDE SEQUENCE</scope>
    <source>
        <strain evidence="3">JCVI_32_bin.14</strain>
    </source>
</reference>
<dbReference type="InterPro" id="IPR003010">
    <property type="entry name" value="C-N_Hydrolase"/>
</dbReference>
<keyword evidence="1 3" id="KW-0378">Hydrolase</keyword>
<dbReference type="InterPro" id="IPR036526">
    <property type="entry name" value="C-N_Hydrolase_sf"/>
</dbReference>
<dbReference type="Pfam" id="PF00795">
    <property type="entry name" value="CN_hydrolase"/>
    <property type="match status" value="1"/>
</dbReference>
<evidence type="ECO:0000313" key="3">
    <source>
        <dbReference type="EMBL" id="MBF1128859.1"/>
    </source>
</evidence>
<name>A0A930B796_9FIRM</name>
<gene>
    <name evidence="3" type="ORF">HXL70_02300</name>
</gene>
<dbReference type="SUPFAM" id="SSF56317">
    <property type="entry name" value="Carbon-nitrogen hydrolase"/>
    <property type="match status" value="1"/>
</dbReference>
<organism evidence="3 4">
    <name type="scientific">Dialister invisus</name>
    <dbReference type="NCBI Taxonomy" id="218538"/>
    <lineage>
        <taxon>Bacteria</taxon>
        <taxon>Bacillati</taxon>
        <taxon>Bacillota</taxon>
        <taxon>Negativicutes</taxon>
        <taxon>Veillonellales</taxon>
        <taxon>Veillonellaceae</taxon>
        <taxon>Dialister</taxon>
    </lineage>
</organism>
<dbReference type="PANTHER" id="PTHR43674">
    <property type="entry name" value="NITRILASE C965.09-RELATED"/>
    <property type="match status" value="1"/>
</dbReference>
<protein>
    <submittedName>
        <fullName evidence="3">Carbon-nitrogen hydrolase family protein</fullName>
    </submittedName>
</protein>
<evidence type="ECO:0000256" key="1">
    <source>
        <dbReference type="ARBA" id="ARBA00022801"/>
    </source>
</evidence>
<dbReference type="AlphaFoldDB" id="A0A930B796"/>
<evidence type="ECO:0000313" key="4">
    <source>
        <dbReference type="Proteomes" id="UP000757890"/>
    </source>
</evidence>
<dbReference type="EMBL" id="JABZMK010000004">
    <property type="protein sequence ID" value="MBF1128859.1"/>
    <property type="molecule type" value="Genomic_DNA"/>
</dbReference>